<dbReference type="Pfam" id="PF13966">
    <property type="entry name" value="zf-RVT"/>
    <property type="match status" value="1"/>
</dbReference>
<sequence length="354" mass="40435">MRIGIPNDVVVSAAHSIGCLVMYSPFNYLGVKVGASMSRISSWDDVVAKLSARLFKWKLKTLSIGGRLTLIKSVLSSLPLYYMSSFKAPKSILNRLEAIRRNFFNGSDCLKKKLSLISWKIALASKKNEGLVGNGEHTNFWEDVWFGDTAFRHLYSRLYLLESDKNASVASKFGDTSFSASFHRHPISGIEEEQFTLLSLTLSTVLLLNSNDRWHWSLDSSGNFLVKSAKVFIDDAFLPKAASSTHWVNYIPIKINIFAWKVSLDKLPTRVNLFLRGLDIPSILCPICNICVESMSNLLFSCKLARQFMLNITRWWELDPQDLLLYDDWILWFKSLRMTKRLNDVFEGVCYISW</sequence>
<accession>A0A699KFB5</accession>
<evidence type="ECO:0000313" key="2">
    <source>
        <dbReference type="EMBL" id="GFA87399.1"/>
    </source>
</evidence>
<keyword evidence="2" id="KW-0695">RNA-directed DNA polymerase</keyword>
<reference evidence="2" key="1">
    <citation type="journal article" date="2019" name="Sci. Rep.">
        <title>Draft genome of Tanacetum cinerariifolium, the natural source of mosquito coil.</title>
        <authorList>
            <person name="Yamashiro T."/>
            <person name="Shiraishi A."/>
            <person name="Satake H."/>
            <person name="Nakayama K."/>
        </authorList>
    </citation>
    <scope>NUCLEOTIDE SEQUENCE</scope>
</reference>
<name>A0A699KFB5_TANCI</name>
<protein>
    <submittedName>
        <fullName evidence="2">RNA-directed DNA polymerase, eukaryota</fullName>
    </submittedName>
</protein>
<dbReference type="InterPro" id="IPR026960">
    <property type="entry name" value="RVT-Znf"/>
</dbReference>
<dbReference type="EMBL" id="BKCJ010504934">
    <property type="protein sequence ID" value="GFA87399.1"/>
    <property type="molecule type" value="Genomic_DNA"/>
</dbReference>
<dbReference type="PANTHER" id="PTHR33116">
    <property type="entry name" value="REVERSE TRANSCRIPTASE ZINC-BINDING DOMAIN-CONTAINING PROTEIN-RELATED-RELATED"/>
    <property type="match status" value="1"/>
</dbReference>
<feature type="domain" description="Reverse transcriptase zinc-binding" evidence="1">
    <location>
        <begin position="242"/>
        <end position="307"/>
    </location>
</feature>
<organism evidence="2">
    <name type="scientific">Tanacetum cinerariifolium</name>
    <name type="common">Dalmatian daisy</name>
    <name type="synonym">Chrysanthemum cinerariifolium</name>
    <dbReference type="NCBI Taxonomy" id="118510"/>
    <lineage>
        <taxon>Eukaryota</taxon>
        <taxon>Viridiplantae</taxon>
        <taxon>Streptophyta</taxon>
        <taxon>Embryophyta</taxon>
        <taxon>Tracheophyta</taxon>
        <taxon>Spermatophyta</taxon>
        <taxon>Magnoliopsida</taxon>
        <taxon>eudicotyledons</taxon>
        <taxon>Gunneridae</taxon>
        <taxon>Pentapetalae</taxon>
        <taxon>asterids</taxon>
        <taxon>campanulids</taxon>
        <taxon>Asterales</taxon>
        <taxon>Asteraceae</taxon>
        <taxon>Asteroideae</taxon>
        <taxon>Anthemideae</taxon>
        <taxon>Anthemidinae</taxon>
        <taxon>Tanacetum</taxon>
    </lineage>
</organism>
<evidence type="ECO:0000259" key="1">
    <source>
        <dbReference type="Pfam" id="PF13966"/>
    </source>
</evidence>
<comment type="caution">
    <text evidence="2">The sequence shown here is derived from an EMBL/GenBank/DDBJ whole genome shotgun (WGS) entry which is preliminary data.</text>
</comment>
<keyword evidence="2" id="KW-0548">Nucleotidyltransferase</keyword>
<dbReference type="GO" id="GO:0003964">
    <property type="term" value="F:RNA-directed DNA polymerase activity"/>
    <property type="evidence" value="ECO:0007669"/>
    <property type="project" value="UniProtKB-KW"/>
</dbReference>
<dbReference type="PANTHER" id="PTHR33116:SF79">
    <property type="entry name" value="REVERSE TRANSCRIPTASE DOMAIN, ZINC FINGER, CCHC-TYPE-RELATED"/>
    <property type="match status" value="1"/>
</dbReference>
<keyword evidence="2" id="KW-0808">Transferase</keyword>
<gene>
    <name evidence="2" type="ORF">Tci_659371</name>
</gene>
<dbReference type="AlphaFoldDB" id="A0A699KFB5"/>
<proteinExistence type="predicted"/>